<dbReference type="PROSITE" id="PS50835">
    <property type="entry name" value="IG_LIKE"/>
    <property type="match status" value="3"/>
</dbReference>
<feature type="domain" description="Ig-like" evidence="10">
    <location>
        <begin position="217"/>
        <end position="301"/>
    </location>
</feature>
<dbReference type="InterPro" id="IPR051170">
    <property type="entry name" value="Neural/epithelial_adhesion"/>
</dbReference>
<dbReference type="EMBL" id="JABXBU010000003">
    <property type="protein sequence ID" value="KAF8791744.1"/>
    <property type="molecule type" value="Genomic_DNA"/>
</dbReference>
<dbReference type="GO" id="GO:0043005">
    <property type="term" value="C:neuron projection"/>
    <property type="evidence" value="ECO:0007669"/>
    <property type="project" value="TreeGrafter"/>
</dbReference>
<dbReference type="Gene3D" id="2.60.40.10">
    <property type="entry name" value="Immunoglobulins"/>
    <property type="match status" value="3"/>
</dbReference>
<keyword evidence="5" id="KW-0472">Membrane</keyword>
<evidence type="ECO:0000256" key="9">
    <source>
        <dbReference type="SAM" id="MobiDB-lite"/>
    </source>
</evidence>
<accession>A0A8T0FKJ8</accession>
<feature type="region of interest" description="Disordered" evidence="9">
    <location>
        <begin position="406"/>
        <end position="440"/>
    </location>
</feature>
<keyword evidence="2" id="KW-1003">Cell membrane</keyword>
<gene>
    <name evidence="11" type="ORF">HNY73_003430</name>
</gene>
<dbReference type="InterPro" id="IPR013098">
    <property type="entry name" value="Ig_I-set"/>
</dbReference>
<evidence type="ECO:0000256" key="1">
    <source>
        <dbReference type="ARBA" id="ARBA00004236"/>
    </source>
</evidence>
<comment type="caution">
    <text evidence="11">The sequence shown here is derived from an EMBL/GenBank/DDBJ whole genome shotgun (WGS) entry which is preliminary data.</text>
</comment>
<comment type="subcellular location">
    <subcellularLocation>
        <location evidence="1">Cell membrane</location>
    </subcellularLocation>
</comment>
<dbReference type="SUPFAM" id="SSF48726">
    <property type="entry name" value="Immunoglobulin"/>
    <property type="match status" value="3"/>
</dbReference>
<dbReference type="InterPro" id="IPR003599">
    <property type="entry name" value="Ig_sub"/>
</dbReference>
<dbReference type="PANTHER" id="PTHR12231:SF253">
    <property type="entry name" value="DPR-INTERACTING PROTEIN ETA, ISOFORM B-RELATED"/>
    <property type="match status" value="1"/>
</dbReference>
<dbReference type="InterPro" id="IPR007110">
    <property type="entry name" value="Ig-like_dom"/>
</dbReference>
<evidence type="ECO:0000259" key="10">
    <source>
        <dbReference type="PROSITE" id="PS50835"/>
    </source>
</evidence>
<proteinExistence type="predicted"/>
<evidence type="ECO:0000313" key="11">
    <source>
        <dbReference type="EMBL" id="KAF8791744.1"/>
    </source>
</evidence>
<dbReference type="FunFam" id="2.60.40.10:FF:000376">
    <property type="entry name" value="CLUMA_CG000981, isoform A"/>
    <property type="match status" value="1"/>
</dbReference>
<dbReference type="Pfam" id="PF07679">
    <property type="entry name" value="I-set"/>
    <property type="match status" value="1"/>
</dbReference>
<dbReference type="Proteomes" id="UP000807504">
    <property type="component" value="Unassembled WGS sequence"/>
</dbReference>
<keyword evidence="7" id="KW-0325">Glycoprotein</keyword>
<keyword evidence="3" id="KW-0732">Signal</keyword>
<keyword evidence="12" id="KW-1185">Reference proteome</keyword>
<dbReference type="Pfam" id="PF13927">
    <property type="entry name" value="Ig_3"/>
    <property type="match status" value="2"/>
</dbReference>
<evidence type="ECO:0000256" key="2">
    <source>
        <dbReference type="ARBA" id="ARBA00022475"/>
    </source>
</evidence>
<dbReference type="AlphaFoldDB" id="A0A8T0FKJ8"/>
<name>A0A8T0FKJ8_ARGBR</name>
<organism evidence="11 12">
    <name type="scientific">Argiope bruennichi</name>
    <name type="common">Wasp spider</name>
    <name type="synonym">Aranea bruennichi</name>
    <dbReference type="NCBI Taxonomy" id="94029"/>
    <lineage>
        <taxon>Eukaryota</taxon>
        <taxon>Metazoa</taxon>
        <taxon>Ecdysozoa</taxon>
        <taxon>Arthropoda</taxon>
        <taxon>Chelicerata</taxon>
        <taxon>Arachnida</taxon>
        <taxon>Araneae</taxon>
        <taxon>Araneomorphae</taxon>
        <taxon>Entelegynae</taxon>
        <taxon>Araneoidea</taxon>
        <taxon>Araneidae</taxon>
        <taxon>Argiope</taxon>
    </lineage>
</organism>
<feature type="domain" description="Ig-like" evidence="10">
    <location>
        <begin position="115"/>
        <end position="208"/>
    </location>
</feature>
<evidence type="ECO:0000256" key="7">
    <source>
        <dbReference type="ARBA" id="ARBA00023180"/>
    </source>
</evidence>
<dbReference type="SMART" id="SM00409">
    <property type="entry name" value="IG"/>
    <property type="match status" value="3"/>
</dbReference>
<reference evidence="11" key="1">
    <citation type="journal article" date="2020" name="bioRxiv">
        <title>Chromosome-level reference genome of the European wasp spider Argiope bruennichi: a resource for studies on range expansion and evolutionary adaptation.</title>
        <authorList>
            <person name="Sheffer M.M."/>
            <person name="Hoppe A."/>
            <person name="Krehenwinkel H."/>
            <person name="Uhl G."/>
            <person name="Kuss A.W."/>
            <person name="Jensen L."/>
            <person name="Jensen C."/>
            <person name="Gillespie R.G."/>
            <person name="Hoff K.J."/>
            <person name="Prost S."/>
        </authorList>
    </citation>
    <scope>NUCLEOTIDE SEQUENCE</scope>
</reference>
<keyword evidence="4" id="KW-0677">Repeat</keyword>
<dbReference type="InterPro" id="IPR013783">
    <property type="entry name" value="Ig-like_fold"/>
</dbReference>
<reference evidence="11" key="2">
    <citation type="submission" date="2020-06" db="EMBL/GenBank/DDBJ databases">
        <authorList>
            <person name="Sheffer M."/>
        </authorList>
    </citation>
    <scope>NUCLEOTIDE SEQUENCE</scope>
</reference>
<evidence type="ECO:0000256" key="3">
    <source>
        <dbReference type="ARBA" id="ARBA00022729"/>
    </source>
</evidence>
<dbReference type="InterPro" id="IPR003598">
    <property type="entry name" value="Ig_sub2"/>
</dbReference>
<evidence type="ECO:0000256" key="4">
    <source>
        <dbReference type="ARBA" id="ARBA00022737"/>
    </source>
</evidence>
<protein>
    <submittedName>
        <fullName evidence="11">Protein CEPU-1 like protein</fullName>
    </submittedName>
</protein>
<sequence length="461" mass="51151">MQPFKEFVGGVCAYRMHGSASVHEGIRARAYGTSGLGGGKKPLTSATLVNANDNDGPFIVSKVKKREQLKQKEGKLTLFTCDYQGHKLRSFGSTGGSYRFHDEVATSPHEALSEPEFAEPIPNVTVSAGRDVSLPCVVDNLGTFRVAWIHTDRYTLLTLQNRVITRNSRYKVTHNSHRTWWLHIADVQERDRGEYMCQINTSPMKSQTGYIEVVVPPHIEEEETSSDTEVREGSDVSLRCVAKGSPDPETTWRREDGQEITIGRKKVTSIKSTDLNITKVGRLQMGAYLCIASNGVQPSVSKRIVLNVNFPPMIWIPSQLVGAPVGTDVTLACNLESFPQSVTYWNRESGTMVLTNDKYNSVLLNKGLYKVTMQLTVRNLKPEDFGAYTCVAKNSLGETEGTIRLYEIPPPSSPATSQGPEPLRPKSEKLRNGHPQSVQPRTEETGIALVFFALFFRVLSV</sequence>
<evidence type="ECO:0000256" key="5">
    <source>
        <dbReference type="ARBA" id="ARBA00023136"/>
    </source>
</evidence>
<dbReference type="PANTHER" id="PTHR12231">
    <property type="entry name" value="CTX-RELATED TYPE I TRANSMEMBRANE PROTEIN"/>
    <property type="match status" value="1"/>
</dbReference>
<dbReference type="FunFam" id="2.60.40.10:FF:000328">
    <property type="entry name" value="CLUMA_CG000981, isoform A"/>
    <property type="match status" value="1"/>
</dbReference>
<feature type="domain" description="Ig-like" evidence="10">
    <location>
        <begin position="311"/>
        <end position="404"/>
    </location>
</feature>
<keyword evidence="6" id="KW-1015">Disulfide bond</keyword>
<dbReference type="InterPro" id="IPR036179">
    <property type="entry name" value="Ig-like_dom_sf"/>
</dbReference>
<evidence type="ECO:0000256" key="6">
    <source>
        <dbReference type="ARBA" id="ARBA00023157"/>
    </source>
</evidence>
<keyword evidence="8" id="KW-0393">Immunoglobulin domain</keyword>
<dbReference type="GO" id="GO:0005886">
    <property type="term" value="C:plasma membrane"/>
    <property type="evidence" value="ECO:0007669"/>
    <property type="project" value="UniProtKB-SubCell"/>
</dbReference>
<evidence type="ECO:0000256" key="8">
    <source>
        <dbReference type="ARBA" id="ARBA00023319"/>
    </source>
</evidence>
<evidence type="ECO:0000313" key="12">
    <source>
        <dbReference type="Proteomes" id="UP000807504"/>
    </source>
</evidence>
<dbReference type="SMART" id="SM00408">
    <property type="entry name" value="IGc2"/>
    <property type="match status" value="3"/>
</dbReference>